<comment type="caution">
    <text evidence="1">The sequence shown here is derived from an EMBL/GenBank/DDBJ whole genome shotgun (WGS) entry which is preliminary data.</text>
</comment>
<sequence>MAQTLFSPHRQNLQICGHCKHGLRIKLDLPARGPENVILRSGRVLSVAETERVEQAYSKTDAFVDKLWVEIDSLEKVVKRLKSAARELEEMQDVQEAYLAPVRKLPAEVLSEIFKLLCGDTSVELAEEYCEPMVLSAVCKTWRDIMHNMRGLWTDFVLPKRCSAIQTTQSLVNRLETFLQNSGDLPLRHCVQYEVGFSANRISERGLDTLLKYSHRWNSLKLYEDSMCVWRSTTKNIFSKLFGHPLTSLTTIHGHANDLAHGNEKGLFMIPSLRCVTLTQDKSADVVPDLPWAQLEELNTNTLAAYAMNIVLQCRDLVIWKHNECSITGASVTVPEQIAVLPRLQEVRLSIRGTEGMKIPDRLNAPALQEASIHWLHDNWFYDGNCLGMLVHSSPHIRQLALSNPVQAEYKFIGSLRELTSLSIGSAYTHPIPQDFIRELGAVDGGGMPRILPLLQSFGLRGHVDFDAPALAEMAEAWLAMGRPLKNFAIGYLKPVRRPGTLFVWDDESKARLTAAAPTFEARGWTTS</sequence>
<gene>
    <name evidence="1" type="ORF">BD626DRAFT_455888</name>
</gene>
<organism evidence="1 2">
    <name type="scientific">Schizophyllum amplum</name>
    <dbReference type="NCBI Taxonomy" id="97359"/>
    <lineage>
        <taxon>Eukaryota</taxon>
        <taxon>Fungi</taxon>
        <taxon>Dikarya</taxon>
        <taxon>Basidiomycota</taxon>
        <taxon>Agaricomycotina</taxon>
        <taxon>Agaricomycetes</taxon>
        <taxon>Agaricomycetidae</taxon>
        <taxon>Agaricales</taxon>
        <taxon>Schizophyllaceae</taxon>
        <taxon>Schizophyllum</taxon>
    </lineage>
</organism>
<evidence type="ECO:0000313" key="1">
    <source>
        <dbReference type="EMBL" id="TRM64497.1"/>
    </source>
</evidence>
<dbReference type="OrthoDB" id="3365698at2759"/>
<dbReference type="Gene3D" id="3.80.10.10">
    <property type="entry name" value="Ribonuclease Inhibitor"/>
    <property type="match status" value="1"/>
</dbReference>
<dbReference type="Gene3D" id="1.20.1280.50">
    <property type="match status" value="1"/>
</dbReference>
<accession>A0A550CI74</accession>
<dbReference type="AlphaFoldDB" id="A0A550CI74"/>
<proteinExistence type="predicted"/>
<keyword evidence="2" id="KW-1185">Reference proteome</keyword>
<protein>
    <submittedName>
        <fullName evidence="1">Uncharacterized protein</fullName>
    </submittedName>
</protein>
<evidence type="ECO:0000313" key="2">
    <source>
        <dbReference type="Proteomes" id="UP000320762"/>
    </source>
</evidence>
<dbReference type="EMBL" id="VDMD01000007">
    <property type="protein sequence ID" value="TRM64497.1"/>
    <property type="molecule type" value="Genomic_DNA"/>
</dbReference>
<reference evidence="1 2" key="1">
    <citation type="journal article" date="2019" name="New Phytol.">
        <title>Comparative genomics reveals unique wood-decay strategies and fruiting body development in the Schizophyllaceae.</title>
        <authorList>
            <person name="Almasi E."/>
            <person name="Sahu N."/>
            <person name="Krizsan K."/>
            <person name="Balint B."/>
            <person name="Kovacs G.M."/>
            <person name="Kiss B."/>
            <person name="Cseklye J."/>
            <person name="Drula E."/>
            <person name="Henrissat B."/>
            <person name="Nagy I."/>
            <person name="Chovatia M."/>
            <person name="Adam C."/>
            <person name="LaButti K."/>
            <person name="Lipzen A."/>
            <person name="Riley R."/>
            <person name="Grigoriev I.V."/>
            <person name="Nagy L.G."/>
        </authorList>
    </citation>
    <scope>NUCLEOTIDE SEQUENCE [LARGE SCALE GENOMIC DNA]</scope>
    <source>
        <strain evidence="1 2">NL-1724</strain>
    </source>
</reference>
<dbReference type="Proteomes" id="UP000320762">
    <property type="component" value="Unassembled WGS sequence"/>
</dbReference>
<dbReference type="InterPro" id="IPR032675">
    <property type="entry name" value="LRR_dom_sf"/>
</dbReference>
<dbReference type="STRING" id="97359.A0A550CI74"/>
<name>A0A550CI74_9AGAR</name>